<evidence type="ECO:0000313" key="4">
    <source>
        <dbReference type="Proteomes" id="UP000688947"/>
    </source>
</evidence>
<feature type="transmembrane region" description="Helical" evidence="1">
    <location>
        <begin position="50"/>
        <end position="74"/>
    </location>
</feature>
<keyword evidence="1" id="KW-0812">Transmembrane</keyword>
<keyword evidence="1" id="KW-0472">Membrane</keyword>
<organism evidence="3 4">
    <name type="scientific">Phytophthora cactorum</name>
    <dbReference type="NCBI Taxonomy" id="29920"/>
    <lineage>
        <taxon>Eukaryota</taxon>
        <taxon>Sar</taxon>
        <taxon>Stramenopiles</taxon>
        <taxon>Oomycota</taxon>
        <taxon>Peronosporomycetes</taxon>
        <taxon>Peronosporales</taxon>
        <taxon>Peronosporaceae</taxon>
        <taxon>Phytophthora</taxon>
    </lineage>
</organism>
<evidence type="ECO:0000256" key="2">
    <source>
        <dbReference type="SAM" id="SignalP"/>
    </source>
</evidence>
<dbReference type="Proteomes" id="UP000688947">
    <property type="component" value="Unassembled WGS sequence"/>
</dbReference>
<keyword evidence="2" id="KW-0732">Signal</keyword>
<dbReference type="EMBL" id="JAENGZ010000970">
    <property type="protein sequence ID" value="KAG6951853.1"/>
    <property type="molecule type" value="Genomic_DNA"/>
</dbReference>
<name>A0A8T1U254_9STRA</name>
<keyword evidence="1" id="KW-1133">Transmembrane helix</keyword>
<dbReference type="OrthoDB" id="125759at2759"/>
<protein>
    <submittedName>
        <fullName evidence="3">Uncharacterized protein</fullName>
    </submittedName>
</protein>
<gene>
    <name evidence="3" type="ORF">JG687_00013341</name>
</gene>
<sequence length="146" mass="16494">MIIILVVCLAWTTWLIILALAPNETANTLMNTGAYDNGKFWYITDANPSMTLAGAIGLMVVDVGYLLVLLRAVLWRNLLVSSSTRSKAGTWASSRILQVIGPSYKRGRQLWKELTSYEGRNRKRWVSILCIHLELPWPLTFDVVLK</sequence>
<dbReference type="AlphaFoldDB" id="A0A8T1U254"/>
<comment type="caution">
    <text evidence="3">The sequence shown here is derived from an EMBL/GenBank/DDBJ whole genome shotgun (WGS) entry which is preliminary data.</text>
</comment>
<reference evidence="3" key="1">
    <citation type="submission" date="2021-01" db="EMBL/GenBank/DDBJ databases">
        <title>Phytophthora aleatoria, a newly-described species from Pinus radiata is distinct from Phytophthora cactorum isolates based on comparative genomics.</title>
        <authorList>
            <person name="Mcdougal R."/>
            <person name="Panda P."/>
            <person name="Williams N."/>
            <person name="Studholme D.J."/>
        </authorList>
    </citation>
    <scope>NUCLEOTIDE SEQUENCE</scope>
    <source>
        <strain evidence="3">NZFS 3830</strain>
    </source>
</reference>
<evidence type="ECO:0000313" key="3">
    <source>
        <dbReference type="EMBL" id="KAG6951853.1"/>
    </source>
</evidence>
<feature type="chain" id="PRO_5035817256" evidence="2">
    <location>
        <begin position="27"/>
        <end position="146"/>
    </location>
</feature>
<accession>A0A8T1U254</accession>
<feature type="signal peptide" evidence="2">
    <location>
        <begin position="1"/>
        <end position="26"/>
    </location>
</feature>
<evidence type="ECO:0000256" key="1">
    <source>
        <dbReference type="SAM" id="Phobius"/>
    </source>
</evidence>
<proteinExistence type="predicted"/>